<dbReference type="InterPro" id="IPR050832">
    <property type="entry name" value="Bact_Acetyltransf"/>
</dbReference>
<keyword evidence="2" id="KW-0012">Acyltransferase</keyword>
<evidence type="ECO:0000313" key="4">
    <source>
        <dbReference type="EMBL" id="PVZ06924.1"/>
    </source>
</evidence>
<dbReference type="Proteomes" id="UP000245639">
    <property type="component" value="Unassembled WGS sequence"/>
</dbReference>
<proteinExistence type="predicted"/>
<evidence type="ECO:0000256" key="1">
    <source>
        <dbReference type="ARBA" id="ARBA00022679"/>
    </source>
</evidence>
<dbReference type="InterPro" id="IPR000182">
    <property type="entry name" value="GNAT_dom"/>
</dbReference>
<name>A0A2U1F424_9PSEU</name>
<dbReference type="EMBL" id="QEKW01000012">
    <property type="protein sequence ID" value="PVZ06924.1"/>
    <property type="molecule type" value="Genomic_DNA"/>
</dbReference>
<reference evidence="4 5" key="1">
    <citation type="submission" date="2018-04" db="EMBL/GenBank/DDBJ databases">
        <title>Genomic Encyclopedia of Type Strains, Phase IV (KMG-IV): sequencing the most valuable type-strain genomes for metagenomic binning, comparative biology and taxonomic classification.</title>
        <authorList>
            <person name="Goeker M."/>
        </authorList>
    </citation>
    <scope>NUCLEOTIDE SEQUENCE [LARGE SCALE GENOMIC DNA]</scope>
    <source>
        <strain evidence="4 5">DSM 45771</strain>
    </source>
</reference>
<evidence type="ECO:0000313" key="5">
    <source>
        <dbReference type="Proteomes" id="UP000245639"/>
    </source>
</evidence>
<dbReference type="InterPro" id="IPR024035">
    <property type="entry name" value="MSMEG_0567_GNAT"/>
</dbReference>
<keyword evidence="5" id="KW-1185">Reference proteome</keyword>
<gene>
    <name evidence="4" type="ORF">C8D89_112117</name>
</gene>
<protein>
    <submittedName>
        <fullName evidence="4">Putative N-acetyltransferase (TIGR04045 family)</fullName>
    </submittedName>
</protein>
<dbReference type="Pfam" id="PF00583">
    <property type="entry name" value="Acetyltransf_1"/>
    <property type="match status" value="1"/>
</dbReference>
<dbReference type="SUPFAM" id="SSF55729">
    <property type="entry name" value="Acyl-CoA N-acyltransferases (Nat)"/>
    <property type="match status" value="1"/>
</dbReference>
<dbReference type="InterPro" id="IPR016181">
    <property type="entry name" value="Acyl_CoA_acyltransferase"/>
</dbReference>
<evidence type="ECO:0000256" key="2">
    <source>
        <dbReference type="ARBA" id="ARBA00023315"/>
    </source>
</evidence>
<dbReference type="RefSeq" id="WP_243418268.1">
    <property type="nucleotide sequence ID" value="NZ_QEKW01000012.1"/>
</dbReference>
<dbReference type="GO" id="GO:0016747">
    <property type="term" value="F:acyltransferase activity, transferring groups other than amino-acyl groups"/>
    <property type="evidence" value="ECO:0007669"/>
    <property type="project" value="InterPro"/>
</dbReference>
<organism evidence="4 5">
    <name type="scientific">Actinomycetospora cinnamomea</name>
    <dbReference type="NCBI Taxonomy" id="663609"/>
    <lineage>
        <taxon>Bacteria</taxon>
        <taxon>Bacillati</taxon>
        <taxon>Actinomycetota</taxon>
        <taxon>Actinomycetes</taxon>
        <taxon>Pseudonocardiales</taxon>
        <taxon>Pseudonocardiaceae</taxon>
        <taxon>Actinomycetospora</taxon>
    </lineage>
</organism>
<comment type="caution">
    <text evidence="4">The sequence shown here is derived from an EMBL/GenBank/DDBJ whole genome shotgun (WGS) entry which is preliminary data.</text>
</comment>
<evidence type="ECO:0000259" key="3">
    <source>
        <dbReference type="PROSITE" id="PS51186"/>
    </source>
</evidence>
<sequence length="159" mass="17387">MTQVRLAPAVRADCRLVADAGEAEEHHRIRHAVFVVEQEVFASSDLDAHDARPDVLHAVAWVDGRAAGVVRLFPLDPATGDWQGDRLAVLPAFRAVRVGAPLVRFAVATAAARGGTRMVAHVQQDNRRFFERLGWTARASEIYVGRPHVVMDIELAPPG</sequence>
<accession>A0A2U1F424</accession>
<dbReference type="PROSITE" id="PS51186">
    <property type="entry name" value="GNAT"/>
    <property type="match status" value="1"/>
</dbReference>
<dbReference type="PANTHER" id="PTHR43877">
    <property type="entry name" value="AMINOALKYLPHOSPHONATE N-ACETYLTRANSFERASE-RELATED-RELATED"/>
    <property type="match status" value="1"/>
</dbReference>
<dbReference type="PANTHER" id="PTHR43877:SF1">
    <property type="entry name" value="ACETYLTRANSFERASE"/>
    <property type="match status" value="1"/>
</dbReference>
<dbReference type="CDD" id="cd04301">
    <property type="entry name" value="NAT_SF"/>
    <property type="match status" value="1"/>
</dbReference>
<keyword evidence="1 4" id="KW-0808">Transferase</keyword>
<dbReference type="Gene3D" id="3.40.630.30">
    <property type="match status" value="1"/>
</dbReference>
<dbReference type="AlphaFoldDB" id="A0A2U1F424"/>
<dbReference type="NCBIfam" id="TIGR04045">
    <property type="entry name" value="MSMEG_0567_GNAT"/>
    <property type="match status" value="1"/>
</dbReference>
<feature type="domain" description="N-acetyltransferase" evidence="3">
    <location>
        <begin position="12"/>
        <end position="156"/>
    </location>
</feature>